<keyword evidence="4" id="KW-1185">Reference proteome</keyword>
<comment type="caution">
    <text evidence="3">The sequence shown here is derived from an EMBL/GenBank/DDBJ whole genome shotgun (WGS) entry which is preliminary data.</text>
</comment>
<evidence type="ECO:0000256" key="1">
    <source>
        <dbReference type="ARBA" id="ARBA00023235"/>
    </source>
</evidence>
<dbReference type="EC" id="5.3.1.-" evidence="3"/>
<sequence>MKYGLNLLLWTDHLDDSSLPVLESLKKMGYDGVEVPVFQLDEAHYQAWGKRLADLGLECTAVTVRGADENCISDDPAVRSAGVAANKRTLDCCQALGAQVLCGPYHSALGEFSGAGPTPQEWAWGVESMREVADHAGKVNVLLAVEALNRFECYFVNCMTDLTRFVAEVNHPSCKLMYDTFHSNIEEKQIENAIRTCAPHLAHVHISENDRSTPGTGNVRWDATFNVLAETGYDGWLTVEAFGLFLPGIAAATKIWRSMYESEDQLARDALQFMKSNVSKRKSANL</sequence>
<dbReference type="OrthoDB" id="9814946at2"/>
<reference evidence="3 4" key="1">
    <citation type="submission" date="2019-02" db="EMBL/GenBank/DDBJ databases">
        <title>Deep-cultivation of Planctomycetes and their phenomic and genomic characterization uncovers novel biology.</title>
        <authorList>
            <person name="Wiegand S."/>
            <person name="Jogler M."/>
            <person name="Boedeker C."/>
            <person name="Pinto D."/>
            <person name="Vollmers J."/>
            <person name="Rivas-Marin E."/>
            <person name="Kohn T."/>
            <person name="Peeters S.H."/>
            <person name="Heuer A."/>
            <person name="Rast P."/>
            <person name="Oberbeckmann S."/>
            <person name="Bunk B."/>
            <person name="Jeske O."/>
            <person name="Meyerdierks A."/>
            <person name="Storesund J.E."/>
            <person name="Kallscheuer N."/>
            <person name="Luecker S."/>
            <person name="Lage O.M."/>
            <person name="Pohl T."/>
            <person name="Merkel B.J."/>
            <person name="Hornburger P."/>
            <person name="Mueller R.-W."/>
            <person name="Bruemmer F."/>
            <person name="Labrenz M."/>
            <person name="Spormann A.M."/>
            <person name="Op Den Camp H."/>
            <person name="Overmann J."/>
            <person name="Amann R."/>
            <person name="Jetten M.S.M."/>
            <person name="Mascher T."/>
            <person name="Medema M.H."/>
            <person name="Devos D.P."/>
            <person name="Kaster A.-K."/>
            <person name="Ovreas L."/>
            <person name="Rohde M."/>
            <person name="Galperin M.Y."/>
            <person name="Jogler C."/>
        </authorList>
    </citation>
    <scope>NUCLEOTIDE SEQUENCE [LARGE SCALE GENOMIC DNA]</scope>
    <source>
        <strain evidence="3 4">Pla144</strain>
    </source>
</reference>
<dbReference type="Gene3D" id="3.20.20.150">
    <property type="entry name" value="Divalent-metal-dependent TIM barrel enzymes"/>
    <property type="match status" value="1"/>
</dbReference>
<protein>
    <submittedName>
        <fullName evidence="3">D-tagatose 3-epimerase</fullName>
        <ecNumber evidence="3">5.3.1.-</ecNumber>
    </submittedName>
</protein>
<accession>A0A5C6CJB3</accession>
<dbReference type="Proteomes" id="UP000318437">
    <property type="component" value="Unassembled WGS sequence"/>
</dbReference>
<gene>
    <name evidence="3" type="ORF">Pla144_38420</name>
</gene>
<dbReference type="SUPFAM" id="SSF51658">
    <property type="entry name" value="Xylose isomerase-like"/>
    <property type="match status" value="1"/>
</dbReference>
<keyword evidence="1 3" id="KW-0413">Isomerase</keyword>
<organism evidence="3 4">
    <name type="scientific">Bythopirellula polymerisocia</name>
    <dbReference type="NCBI Taxonomy" id="2528003"/>
    <lineage>
        <taxon>Bacteria</taxon>
        <taxon>Pseudomonadati</taxon>
        <taxon>Planctomycetota</taxon>
        <taxon>Planctomycetia</taxon>
        <taxon>Pirellulales</taxon>
        <taxon>Lacipirellulaceae</taxon>
        <taxon>Bythopirellula</taxon>
    </lineage>
</organism>
<dbReference type="PANTHER" id="PTHR43489:SF7">
    <property type="entry name" value="3-DEHYDRO-D-GULOSIDE 4-EPIMERASE-RELATED"/>
    <property type="match status" value="1"/>
</dbReference>
<proteinExistence type="predicted"/>
<dbReference type="InterPro" id="IPR036237">
    <property type="entry name" value="Xyl_isomerase-like_sf"/>
</dbReference>
<evidence type="ECO:0000259" key="2">
    <source>
        <dbReference type="Pfam" id="PF01261"/>
    </source>
</evidence>
<evidence type="ECO:0000313" key="3">
    <source>
        <dbReference type="EMBL" id="TWU23667.1"/>
    </source>
</evidence>
<dbReference type="RefSeq" id="WP_146452154.1">
    <property type="nucleotide sequence ID" value="NZ_SJPS01000006.1"/>
</dbReference>
<dbReference type="InterPro" id="IPR013022">
    <property type="entry name" value="Xyl_isomerase-like_TIM-brl"/>
</dbReference>
<name>A0A5C6CJB3_9BACT</name>
<dbReference type="AlphaFoldDB" id="A0A5C6CJB3"/>
<dbReference type="InterPro" id="IPR050417">
    <property type="entry name" value="Sugar_Epim/Isomerase"/>
</dbReference>
<dbReference type="GO" id="GO:0016853">
    <property type="term" value="F:isomerase activity"/>
    <property type="evidence" value="ECO:0007669"/>
    <property type="project" value="UniProtKB-KW"/>
</dbReference>
<evidence type="ECO:0000313" key="4">
    <source>
        <dbReference type="Proteomes" id="UP000318437"/>
    </source>
</evidence>
<feature type="domain" description="Xylose isomerase-like TIM barrel" evidence="2">
    <location>
        <begin position="23"/>
        <end position="275"/>
    </location>
</feature>
<dbReference type="PANTHER" id="PTHR43489">
    <property type="entry name" value="ISOMERASE"/>
    <property type="match status" value="1"/>
</dbReference>
<dbReference type="EMBL" id="SJPS01000006">
    <property type="protein sequence ID" value="TWU23667.1"/>
    <property type="molecule type" value="Genomic_DNA"/>
</dbReference>
<dbReference type="Pfam" id="PF01261">
    <property type="entry name" value="AP_endonuc_2"/>
    <property type="match status" value="1"/>
</dbReference>